<evidence type="ECO:0000313" key="1">
    <source>
        <dbReference type="EMBL" id="CZQ89782.1"/>
    </source>
</evidence>
<dbReference type="STRING" id="140314.SAMN04488076_11221"/>
<reference evidence="1 2" key="1">
    <citation type="submission" date="2016-02" db="EMBL/GenBank/DDBJ databases">
        <authorList>
            <person name="Wen L."/>
            <person name="He K."/>
            <person name="Yang H."/>
        </authorList>
    </citation>
    <scope>NUCLEOTIDE SEQUENCE [LARGE SCALE GENOMIC DNA]</scope>
    <source>
        <strain evidence="1">Trichococcus palustris</strain>
    </source>
</reference>
<sequence length="153" mass="17484">MTLSFEEKKAIFDDYKELTPVPVSMNRLNYHFKASAVDHTIVVRFLHPNGNAFIYAGYLPKEETAKGYLSVLDADEAEIRELVEKAIDYLKKTEDGYVEGYSELWFDQTGDVLRLTYDNPMWSVSLPNGTIEGVFKSKEAAIGYLMDENFFEG</sequence>
<proteinExistence type="predicted"/>
<gene>
    <name evidence="1" type="ORF">Tpal_1178</name>
</gene>
<accession>A0A143YHY9</accession>
<protein>
    <submittedName>
        <fullName evidence="1">Uncharacterized protein</fullName>
    </submittedName>
</protein>
<dbReference type="EMBL" id="FJNE01000003">
    <property type="protein sequence ID" value="CZQ89782.1"/>
    <property type="molecule type" value="Genomic_DNA"/>
</dbReference>
<dbReference type="RefSeq" id="WP_245825688.1">
    <property type="nucleotide sequence ID" value="NZ_FJNE01000003.1"/>
</dbReference>
<name>A0A143YHY9_9LACT</name>
<keyword evidence="2" id="KW-1185">Reference proteome</keyword>
<dbReference type="AlphaFoldDB" id="A0A143YHY9"/>
<evidence type="ECO:0000313" key="2">
    <source>
        <dbReference type="Proteomes" id="UP000242754"/>
    </source>
</evidence>
<organism evidence="1 2">
    <name type="scientific">Trichococcus palustris</name>
    <dbReference type="NCBI Taxonomy" id="140314"/>
    <lineage>
        <taxon>Bacteria</taxon>
        <taxon>Bacillati</taxon>
        <taxon>Bacillota</taxon>
        <taxon>Bacilli</taxon>
        <taxon>Lactobacillales</taxon>
        <taxon>Carnobacteriaceae</taxon>
        <taxon>Trichococcus</taxon>
    </lineage>
</organism>
<dbReference type="Proteomes" id="UP000242754">
    <property type="component" value="Unassembled WGS sequence"/>
</dbReference>